<keyword evidence="2" id="KW-1185">Reference proteome</keyword>
<gene>
    <name evidence="1" type="ORF">BN9_096930</name>
</gene>
<reference evidence="1 2" key="1">
    <citation type="submission" date="2012-05" db="EMBL/GenBank/DDBJ databases">
        <title>Recombination and specialization in a pathogen metapopulation.</title>
        <authorList>
            <person name="Gardiner A."/>
            <person name="Kemen E."/>
            <person name="Schultz-Larsen T."/>
            <person name="MacLean D."/>
            <person name="Van Oosterhout C."/>
            <person name="Jones J.D.G."/>
        </authorList>
    </citation>
    <scope>NUCLEOTIDE SEQUENCE [LARGE SCALE GENOMIC DNA]</scope>
    <source>
        <strain evidence="1 2">Ac Nc2</strain>
    </source>
</reference>
<evidence type="ECO:0000313" key="1">
    <source>
        <dbReference type="EMBL" id="CCI48555.1"/>
    </source>
</evidence>
<sequence>MRGLVGLDVRYLAFSTCRHLIKCFSTCHSAAAILLRVTVAVVKHLKGWIEYSESFLHITKSLAVKEPIRVASESLFLTMLEEFSTICSVIPPYPQYGDISLFLL</sequence>
<dbReference type="OrthoDB" id="361693at2759"/>
<dbReference type="Proteomes" id="UP000053237">
    <property type="component" value="Unassembled WGS sequence"/>
</dbReference>
<organism evidence="1 2">
    <name type="scientific">Albugo candida</name>
    <dbReference type="NCBI Taxonomy" id="65357"/>
    <lineage>
        <taxon>Eukaryota</taxon>
        <taxon>Sar</taxon>
        <taxon>Stramenopiles</taxon>
        <taxon>Oomycota</taxon>
        <taxon>Peronosporomycetes</taxon>
        <taxon>Albuginales</taxon>
        <taxon>Albuginaceae</taxon>
        <taxon>Albugo</taxon>
    </lineage>
</organism>
<dbReference type="InParanoid" id="A0A024GPA4"/>
<proteinExistence type="predicted"/>
<accession>A0A024GPA4</accession>
<dbReference type="EMBL" id="CAIX01000232">
    <property type="protein sequence ID" value="CCI48555.1"/>
    <property type="molecule type" value="Genomic_DNA"/>
</dbReference>
<name>A0A024GPA4_9STRA</name>
<protein>
    <submittedName>
        <fullName evidence="1">Uncharacterized protein</fullName>
    </submittedName>
</protein>
<comment type="caution">
    <text evidence="1">The sequence shown here is derived from an EMBL/GenBank/DDBJ whole genome shotgun (WGS) entry which is preliminary data.</text>
</comment>
<dbReference type="AlphaFoldDB" id="A0A024GPA4"/>
<evidence type="ECO:0000313" key="2">
    <source>
        <dbReference type="Proteomes" id="UP000053237"/>
    </source>
</evidence>